<proteinExistence type="predicted"/>
<dbReference type="Proteomes" id="UP000604273">
    <property type="component" value="Unassembled WGS sequence"/>
</dbReference>
<feature type="compositionally biased region" description="Basic residues" evidence="1">
    <location>
        <begin position="1"/>
        <end position="15"/>
    </location>
</feature>
<feature type="compositionally biased region" description="Basic and acidic residues" evidence="1">
    <location>
        <begin position="16"/>
        <end position="32"/>
    </location>
</feature>
<reference evidence="2" key="2">
    <citation type="submission" date="2020-05" db="EMBL/GenBank/DDBJ databases">
        <authorList>
            <person name="Kim H.-S."/>
            <person name="Proctor R.H."/>
            <person name="Brown D.W."/>
        </authorList>
    </citation>
    <scope>NUCLEOTIDE SEQUENCE</scope>
    <source>
        <strain evidence="2">NRRL 45417</strain>
    </source>
</reference>
<gene>
    <name evidence="2" type="ORF">FGADI_558</name>
</gene>
<dbReference type="OrthoDB" id="5095652at2759"/>
<feature type="region of interest" description="Disordered" evidence="1">
    <location>
        <begin position="1"/>
        <end position="74"/>
    </location>
</feature>
<accession>A0A8H4TN31</accession>
<sequence>MSRPRLGSRRRRKIRMLKEKRGAWVPKQEKESAQATPDSIEATTIGSTTEAATSASSLDSKDTTEETKTRPCQHRHLPDRHYYYREEKFERRFVALDRCIKERIDANVAKGRAAIDANTKKLHYEHKRLLTRVESEAEQIRRAYQLDIRDTKKEFNRLKRKVDEIQEENEALRDEIARERRRTRRMMSERYGGPSHDQQAERAE</sequence>
<feature type="compositionally biased region" description="Basic and acidic residues" evidence="1">
    <location>
        <begin position="59"/>
        <end position="69"/>
    </location>
</feature>
<feature type="compositionally biased region" description="Basic and acidic residues" evidence="1">
    <location>
        <begin position="169"/>
        <end position="178"/>
    </location>
</feature>
<evidence type="ECO:0000313" key="2">
    <source>
        <dbReference type="EMBL" id="KAF4960908.1"/>
    </source>
</evidence>
<dbReference type="AlphaFoldDB" id="A0A8H4TN31"/>
<reference evidence="2" key="1">
    <citation type="journal article" date="2020" name="BMC Genomics">
        <title>Correction to: Identification and distribution of gene clusters required for synthesis of sphingolipid metabolism inhibitors in diverse species of the filamentous fungus Fusarium.</title>
        <authorList>
            <person name="Kim H.S."/>
            <person name="Lohmar J.M."/>
            <person name="Busman M."/>
            <person name="Brown D.W."/>
            <person name="Naumann T.A."/>
            <person name="Divon H.H."/>
            <person name="Lysoe E."/>
            <person name="Uhlig S."/>
            <person name="Proctor R.H."/>
        </authorList>
    </citation>
    <scope>NUCLEOTIDE SEQUENCE</scope>
    <source>
        <strain evidence="2">NRRL 45417</strain>
    </source>
</reference>
<protein>
    <submittedName>
        <fullName evidence="2">Uncharacterized protein</fullName>
    </submittedName>
</protein>
<evidence type="ECO:0000313" key="3">
    <source>
        <dbReference type="Proteomes" id="UP000604273"/>
    </source>
</evidence>
<name>A0A8H4TN31_9HYPO</name>
<feature type="compositionally biased region" description="Low complexity" evidence="1">
    <location>
        <begin position="39"/>
        <end position="57"/>
    </location>
</feature>
<feature type="region of interest" description="Disordered" evidence="1">
    <location>
        <begin position="169"/>
        <end position="204"/>
    </location>
</feature>
<comment type="caution">
    <text evidence="2">The sequence shown here is derived from an EMBL/GenBank/DDBJ whole genome shotgun (WGS) entry which is preliminary data.</text>
</comment>
<evidence type="ECO:0000256" key="1">
    <source>
        <dbReference type="SAM" id="MobiDB-lite"/>
    </source>
</evidence>
<dbReference type="EMBL" id="JABFAI010000011">
    <property type="protein sequence ID" value="KAF4960908.1"/>
    <property type="molecule type" value="Genomic_DNA"/>
</dbReference>
<organism evidence="2 3">
    <name type="scientific">Fusarium gaditjirri</name>
    <dbReference type="NCBI Taxonomy" id="282569"/>
    <lineage>
        <taxon>Eukaryota</taxon>
        <taxon>Fungi</taxon>
        <taxon>Dikarya</taxon>
        <taxon>Ascomycota</taxon>
        <taxon>Pezizomycotina</taxon>
        <taxon>Sordariomycetes</taxon>
        <taxon>Hypocreomycetidae</taxon>
        <taxon>Hypocreales</taxon>
        <taxon>Nectriaceae</taxon>
        <taxon>Fusarium</taxon>
        <taxon>Fusarium nisikadoi species complex</taxon>
    </lineage>
</organism>
<keyword evidence="3" id="KW-1185">Reference proteome</keyword>
<dbReference type="Gene3D" id="1.20.58.70">
    <property type="match status" value="1"/>
</dbReference>